<sequence length="108" mass="12669">MGKQKKSRITLDDYIKNMKKGSHELGKGLLGFGFHAVHHMSRHSRRTYTEKDKHKGGGRVSKVELLDKYSLIICTMQHIRPVDYQCFINKMVEKSVLHFFFFAERVQN</sequence>
<dbReference type="RefSeq" id="WP_009125818.1">
    <property type="nucleotide sequence ID" value="NZ_GL882646.1"/>
</dbReference>
<comment type="caution">
    <text evidence="1">The sequence shown here is derived from an EMBL/GenBank/DDBJ whole genome shotgun (WGS) entry which is preliminary data.</text>
</comment>
<gene>
    <name evidence="1" type="ORF">HMPREF9446_02566</name>
</gene>
<accession>F3PUZ2</accession>
<name>F3PUZ2_9BACE</name>
<organism evidence="1 2">
    <name type="scientific">Bacteroides fluxus YIT 12057</name>
    <dbReference type="NCBI Taxonomy" id="763034"/>
    <lineage>
        <taxon>Bacteria</taxon>
        <taxon>Pseudomonadati</taxon>
        <taxon>Bacteroidota</taxon>
        <taxon>Bacteroidia</taxon>
        <taxon>Bacteroidales</taxon>
        <taxon>Bacteroidaceae</taxon>
        <taxon>Bacteroides</taxon>
    </lineage>
</organism>
<dbReference type="EMBL" id="AFBN01000049">
    <property type="protein sequence ID" value="EGF55872.1"/>
    <property type="molecule type" value="Genomic_DNA"/>
</dbReference>
<keyword evidence="2" id="KW-1185">Reference proteome</keyword>
<protein>
    <submittedName>
        <fullName evidence="1">Conserved domain protein</fullName>
    </submittedName>
</protein>
<reference evidence="1 2" key="1">
    <citation type="submission" date="2011-02" db="EMBL/GenBank/DDBJ databases">
        <authorList>
            <person name="Weinstock G."/>
            <person name="Sodergren E."/>
            <person name="Clifton S."/>
            <person name="Fulton L."/>
            <person name="Fulton B."/>
            <person name="Courtney L."/>
            <person name="Fronick C."/>
            <person name="Harrison M."/>
            <person name="Strong C."/>
            <person name="Farmer C."/>
            <person name="Delahaunty K."/>
            <person name="Markovic C."/>
            <person name="Hall O."/>
            <person name="Minx P."/>
            <person name="Tomlinson C."/>
            <person name="Mitreva M."/>
            <person name="Hou S."/>
            <person name="Chen J."/>
            <person name="Wollam A."/>
            <person name="Pepin K.H."/>
            <person name="Johnson M."/>
            <person name="Bhonagiri V."/>
            <person name="Zhang X."/>
            <person name="Suruliraj S."/>
            <person name="Warren W."/>
            <person name="Chinwalla A."/>
            <person name="Mardis E.R."/>
            <person name="Wilson R.K."/>
        </authorList>
    </citation>
    <scope>NUCLEOTIDE SEQUENCE [LARGE SCALE GENOMIC DNA]</scope>
    <source>
        <strain evidence="1 2">YIT 12057</strain>
    </source>
</reference>
<dbReference type="STRING" id="763034.HMPREF9446_02566"/>
<dbReference type="AlphaFoldDB" id="F3PUZ2"/>
<evidence type="ECO:0000313" key="1">
    <source>
        <dbReference type="EMBL" id="EGF55872.1"/>
    </source>
</evidence>
<dbReference type="GeneID" id="86050069"/>
<dbReference type="HOGENOM" id="CLU_2191698_0_0_10"/>
<proteinExistence type="predicted"/>
<dbReference type="Proteomes" id="UP000003416">
    <property type="component" value="Unassembled WGS sequence"/>
</dbReference>
<evidence type="ECO:0000313" key="2">
    <source>
        <dbReference type="Proteomes" id="UP000003416"/>
    </source>
</evidence>